<feature type="compositionally biased region" description="Basic and acidic residues" evidence="1">
    <location>
        <begin position="89"/>
        <end position="98"/>
    </location>
</feature>
<evidence type="ECO:0000256" key="1">
    <source>
        <dbReference type="SAM" id="MobiDB-lite"/>
    </source>
</evidence>
<proteinExistence type="predicted"/>
<dbReference type="EMBL" id="CATNWA010016826">
    <property type="protein sequence ID" value="CAI9595724.1"/>
    <property type="molecule type" value="Genomic_DNA"/>
</dbReference>
<sequence>MSFRPVEQSEGLRANPSPILFSASPPKRLPPLSRNPHPPEPEPRLPPHSIHKYGVNVRPRNALQEAQTRLWRQVQPTQPGPGEDATENAAKEELWIKD</sequence>
<feature type="region of interest" description="Disordered" evidence="1">
    <location>
        <begin position="1"/>
        <end position="98"/>
    </location>
</feature>
<accession>A0ABN9FFC9</accession>
<protein>
    <submittedName>
        <fullName evidence="2">Uncharacterized protein</fullName>
    </submittedName>
</protein>
<dbReference type="Proteomes" id="UP001162483">
    <property type="component" value="Unassembled WGS sequence"/>
</dbReference>
<organism evidence="2 3">
    <name type="scientific">Staurois parvus</name>
    <dbReference type="NCBI Taxonomy" id="386267"/>
    <lineage>
        <taxon>Eukaryota</taxon>
        <taxon>Metazoa</taxon>
        <taxon>Chordata</taxon>
        <taxon>Craniata</taxon>
        <taxon>Vertebrata</taxon>
        <taxon>Euteleostomi</taxon>
        <taxon>Amphibia</taxon>
        <taxon>Batrachia</taxon>
        <taxon>Anura</taxon>
        <taxon>Neobatrachia</taxon>
        <taxon>Ranoidea</taxon>
        <taxon>Ranidae</taxon>
        <taxon>Staurois</taxon>
    </lineage>
</organism>
<keyword evidence="3" id="KW-1185">Reference proteome</keyword>
<name>A0ABN9FFC9_9NEOB</name>
<comment type="caution">
    <text evidence="2">The sequence shown here is derived from an EMBL/GenBank/DDBJ whole genome shotgun (WGS) entry which is preliminary data.</text>
</comment>
<gene>
    <name evidence="2" type="ORF">SPARVUS_LOCUS11927870</name>
</gene>
<evidence type="ECO:0000313" key="3">
    <source>
        <dbReference type="Proteomes" id="UP001162483"/>
    </source>
</evidence>
<reference evidence="2" key="1">
    <citation type="submission" date="2023-05" db="EMBL/GenBank/DDBJ databases">
        <authorList>
            <person name="Stuckert A."/>
        </authorList>
    </citation>
    <scope>NUCLEOTIDE SEQUENCE</scope>
</reference>
<evidence type="ECO:0000313" key="2">
    <source>
        <dbReference type="EMBL" id="CAI9595724.1"/>
    </source>
</evidence>